<comment type="similarity">
    <text evidence="2 7 8">In the C-terminal section; belongs to the purine/pyrimidine phosphoribosyltransferase family.</text>
</comment>
<protein>
    <recommendedName>
        <fullName evidence="7">Amidophosphoribosyltransferase</fullName>
        <shortName evidence="7">ATase</shortName>
        <ecNumber evidence="7">2.4.2.14</ecNumber>
    </recommendedName>
    <alternativeName>
        <fullName evidence="7">Glutamine phosphoribosylpyrophosphate amidotransferase</fullName>
        <shortName evidence="7">GPATase</shortName>
    </alternativeName>
</protein>
<keyword evidence="7 10" id="KW-0411">Iron-sulfur</keyword>
<comment type="caution">
    <text evidence="12">The sequence shown here is derived from an EMBL/GenBank/DDBJ whole genome shotgun (WGS) entry which is preliminary data.</text>
</comment>
<sequence>MADGSDGPKEACGVFGVRDPQQPAAHLTYLGLFALQHRGQESAGIAVSDGDKIMIDKDMGLVATIFDEHRLQALPGTLAIGHTRYATTGASAWRNAQPVARHAGDVFFALGHNGNLVNTVELAIGHPDADADSDSDVVAALVADALLADAIATAADKTAANKAAADKAAANRTAADKAAAGPEAAAGEIGSTGHDAGVAEKPGNGDLIAALTSVLPRLQGAYSFVVMDETRLIGARDPNGFRPLFLGRCETGGWVLASETPALDVVSAKVVREIDPGEMVVIDDDGVHSIQFAEPARKALCSFEFVYIARPDGKLAGVGVHAARRRMGRALARQSPVDADMVMPIPDSSIPGAQGYAAESGIEYGDGLIKNRYIGRTFIAPNQQLRENAVRIKFNAIEDNVAGKKLVVVEDSIVRATTLRSTMKLLRDAGAAEIHLRVLSAPYRWSCFYGLDTSDRSKLIAATMSVEQIREHLGADSLAYLELDEMLTAISPEPGGFCTACMTGDYPVPVPGLVV</sequence>
<dbReference type="Gene3D" id="3.60.20.10">
    <property type="entry name" value="Glutamine Phosphoribosylpyrophosphate, subunit 1, domain 1"/>
    <property type="match status" value="2"/>
</dbReference>
<dbReference type="CDD" id="cd06223">
    <property type="entry name" value="PRTases_typeI"/>
    <property type="match status" value="1"/>
</dbReference>
<keyword evidence="7 10" id="KW-0479">Metal-binding</keyword>
<accession>A0A919T0N6</accession>
<dbReference type="SUPFAM" id="SSF53271">
    <property type="entry name" value="PRTase-like"/>
    <property type="match status" value="1"/>
</dbReference>
<reference evidence="12" key="1">
    <citation type="submission" date="2021-03" db="EMBL/GenBank/DDBJ databases">
        <title>Whole genome shotgun sequence of Actinoplanes consettensis NBRC 14913.</title>
        <authorList>
            <person name="Komaki H."/>
            <person name="Tamura T."/>
        </authorList>
    </citation>
    <scope>NUCLEOTIDE SEQUENCE</scope>
    <source>
        <strain evidence="12">NBRC 14913</strain>
    </source>
</reference>
<name>A0A919T0N6_9ACTN</name>
<dbReference type="PROSITE" id="PS51278">
    <property type="entry name" value="GATASE_TYPE_2"/>
    <property type="match status" value="1"/>
</dbReference>
<dbReference type="SUPFAM" id="SSF56235">
    <property type="entry name" value="N-terminal nucleophile aminohydrolases (Ntn hydrolases)"/>
    <property type="match status" value="1"/>
</dbReference>
<proteinExistence type="inferred from homology"/>
<gene>
    <name evidence="7" type="primary">purF</name>
    <name evidence="12" type="ORF">Aco04nite_86210</name>
</gene>
<evidence type="ECO:0000256" key="7">
    <source>
        <dbReference type="HAMAP-Rule" id="MF_01931"/>
    </source>
</evidence>
<evidence type="ECO:0000256" key="2">
    <source>
        <dbReference type="ARBA" id="ARBA00010138"/>
    </source>
</evidence>
<organism evidence="12 13">
    <name type="scientific">Winogradskya consettensis</name>
    <dbReference type="NCBI Taxonomy" id="113560"/>
    <lineage>
        <taxon>Bacteria</taxon>
        <taxon>Bacillati</taxon>
        <taxon>Actinomycetota</taxon>
        <taxon>Actinomycetes</taxon>
        <taxon>Micromonosporales</taxon>
        <taxon>Micromonosporaceae</taxon>
        <taxon>Winogradskya</taxon>
    </lineage>
</organism>
<dbReference type="InterPro" id="IPR000836">
    <property type="entry name" value="PRTase_dom"/>
</dbReference>
<evidence type="ECO:0000256" key="1">
    <source>
        <dbReference type="ARBA" id="ARBA00005209"/>
    </source>
</evidence>
<dbReference type="EMBL" id="BOQP01000055">
    <property type="protein sequence ID" value="GIM83372.1"/>
    <property type="molecule type" value="Genomic_DNA"/>
</dbReference>
<feature type="active site" description="Nucleophile" evidence="7 9">
    <location>
        <position position="12"/>
    </location>
</feature>
<dbReference type="Pfam" id="PF13522">
    <property type="entry name" value="GATase_6"/>
    <property type="match status" value="1"/>
</dbReference>
<feature type="binding site" evidence="7 10">
    <location>
        <position position="301"/>
    </location>
    <ligand>
        <name>[4Fe-4S] cluster</name>
        <dbReference type="ChEBI" id="CHEBI:49883"/>
    </ligand>
</feature>
<dbReference type="GO" id="GO:0004044">
    <property type="term" value="F:amidophosphoribosyltransferase activity"/>
    <property type="evidence" value="ECO:0007669"/>
    <property type="project" value="UniProtKB-UniRule"/>
</dbReference>
<comment type="caution">
    <text evidence="7">Lacks conserved residue(s) required for the propagation of feature annotation.</text>
</comment>
<dbReference type="PANTHER" id="PTHR11907">
    <property type="entry name" value="AMIDOPHOSPHORIBOSYLTRANSFERASE"/>
    <property type="match status" value="1"/>
</dbReference>
<comment type="cofactor">
    <cofactor evidence="7 10">
        <name>[4Fe-4S] cluster</name>
        <dbReference type="ChEBI" id="CHEBI:49883"/>
    </cofactor>
    <text evidence="7 10">Binds 1 [4Fe-4S] cluster per subunit.</text>
</comment>
<comment type="pathway">
    <text evidence="1 7 8">Purine metabolism; IMP biosynthesis via de novo pathway; N(1)-(5-phospho-D-ribosyl)glycinamide from 5-phospho-alpha-D-ribose 1-diphosphate: step 1/2.</text>
</comment>
<dbReference type="Pfam" id="PF00156">
    <property type="entry name" value="Pribosyltran"/>
    <property type="match status" value="1"/>
</dbReference>
<dbReference type="GO" id="GO:0051539">
    <property type="term" value="F:4 iron, 4 sulfur cluster binding"/>
    <property type="evidence" value="ECO:0007669"/>
    <property type="project" value="UniProtKB-KW"/>
</dbReference>
<dbReference type="EC" id="2.4.2.14" evidence="7"/>
<feature type="domain" description="Glutamine amidotransferase type-2" evidence="11">
    <location>
        <begin position="12"/>
        <end position="285"/>
    </location>
</feature>
<dbReference type="PIRSF" id="PIRSF000485">
    <property type="entry name" value="Amd_phspho_trans"/>
    <property type="match status" value="1"/>
</dbReference>
<keyword evidence="7" id="KW-0004">4Fe-4S</keyword>
<dbReference type="AlphaFoldDB" id="A0A919T0N6"/>
<feature type="binding site" evidence="7 10">
    <location>
        <position position="498"/>
    </location>
    <ligand>
        <name>[4Fe-4S] cluster</name>
        <dbReference type="ChEBI" id="CHEBI:49883"/>
    </ligand>
</feature>
<dbReference type="GO" id="GO:0009113">
    <property type="term" value="P:purine nucleobase biosynthetic process"/>
    <property type="evidence" value="ECO:0007669"/>
    <property type="project" value="InterPro"/>
</dbReference>
<dbReference type="InterPro" id="IPR029055">
    <property type="entry name" value="Ntn_hydrolases_N"/>
</dbReference>
<evidence type="ECO:0000256" key="6">
    <source>
        <dbReference type="ARBA" id="ARBA00022962"/>
    </source>
</evidence>
<evidence type="ECO:0000256" key="3">
    <source>
        <dbReference type="ARBA" id="ARBA00022676"/>
    </source>
</evidence>
<evidence type="ECO:0000256" key="9">
    <source>
        <dbReference type="PIRSR" id="PIRSR000485-1"/>
    </source>
</evidence>
<dbReference type="InterPro" id="IPR029057">
    <property type="entry name" value="PRTase-like"/>
</dbReference>
<dbReference type="Pfam" id="PF13537">
    <property type="entry name" value="GATase_7"/>
    <property type="match status" value="1"/>
</dbReference>
<dbReference type="Proteomes" id="UP000680865">
    <property type="component" value="Unassembled WGS sequence"/>
</dbReference>
<keyword evidence="5 7" id="KW-0658">Purine biosynthesis</keyword>
<evidence type="ECO:0000259" key="11">
    <source>
        <dbReference type="PROSITE" id="PS51278"/>
    </source>
</evidence>
<comment type="function">
    <text evidence="7">Catalyzes the formation of phosphoribosylamine from phosphoribosylpyrophosphate (PRPP) and glutamine.</text>
</comment>
<evidence type="ECO:0000313" key="12">
    <source>
        <dbReference type="EMBL" id="GIM83372.1"/>
    </source>
</evidence>
<keyword evidence="6 7" id="KW-0315">Glutamine amidotransferase</keyword>
<dbReference type="GO" id="GO:0046872">
    <property type="term" value="F:metal ion binding"/>
    <property type="evidence" value="ECO:0007669"/>
    <property type="project" value="UniProtKB-KW"/>
</dbReference>
<dbReference type="InterPro" id="IPR005854">
    <property type="entry name" value="PurF"/>
</dbReference>
<evidence type="ECO:0000256" key="4">
    <source>
        <dbReference type="ARBA" id="ARBA00022679"/>
    </source>
</evidence>
<evidence type="ECO:0000256" key="10">
    <source>
        <dbReference type="PIRSR" id="PIRSR000485-3"/>
    </source>
</evidence>
<comment type="catalytic activity">
    <reaction evidence="7 8">
        <text>5-phospho-beta-D-ribosylamine + L-glutamate + diphosphate = 5-phospho-alpha-D-ribose 1-diphosphate + L-glutamine + H2O</text>
        <dbReference type="Rhea" id="RHEA:14905"/>
        <dbReference type="ChEBI" id="CHEBI:15377"/>
        <dbReference type="ChEBI" id="CHEBI:29985"/>
        <dbReference type="ChEBI" id="CHEBI:33019"/>
        <dbReference type="ChEBI" id="CHEBI:58017"/>
        <dbReference type="ChEBI" id="CHEBI:58359"/>
        <dbReference type="ChEBI" id="CHEBI:58681"/>
        <dbReference type="EC" id="2.4.2.14"/>
    </reaction>
</comment>
<evidence type="ECO:0000256" key="8">
    <source>
        <dbReference type="PIRNR" id="PIRNR000485"/>
    </source>
</evidence>
<dbReference type="HAMAP" id="MF_01931">
    <property type="entry name" value="PurF"/>
    <property type="match status" value="1"/>
</dbReference>
<keyword evidence="13" id="KW-1185">Reference proteome</keyword>
<feature type="binding site" evidence="7 10">
    <location>
        <position position="501"/>
    </location>
    <ligand>
        <name>[4Fe-4S] cluster</name>
        <dbReference type="ChEBI" id="CHEBI:49883"/>
    </ligand>
</feature>
<keyword evidence="4 7" id="KW-0808">Transferase</keyword>
<evidence type="ECO:0000313" key="13">
    <source>
        <dbReference type="Proteomes" id="UP000680865"/>
    </source>
</evidence>
<dbReference type="InterPro" id="IPR017932">
    <property type="entry name" value="GATase_2_dom"/>
</dbReference>
<keyword evidence="3 7" id="KW-0328">Glycosyltransferase</keyword>
<evidence type="ECO:0000256" key="5">
    <source>
        <dbReference type="ARBA" id="ARBA00022755"/>
    </source>
</evidence>
<feature type="binding site" evidence="7 10">
    <location>
        <position position="447"/>
    </location>
    <ligand>
        <name>[4Fe-4S] cluster</name>
        <dbReference type="ChEBI" id="CHEBI:49883"/>
    </ligand>
</feature>
<dbReference type="GO" id="GO:0006189">
    <property type="term" value="P:'de novo' IMP biosynthetic process"/>
    <property type="evidence" value="ECO:0007669"/>
    <property type="project" value="UniProtKB-UniRule"/>
</dbReference>
<dbReference type="Gene3D" id="3.40.50.2020">
    <property type="match status" value="1"/>
</dbReference>
<keyword evidence="7 10" id="KW-0408">Iron</keyword>